<organism evidence="2">
    <name type="scientific">uncultured Rubrobacteraceae bacterium</name>
    <dbReference type="NCBI Taxonomy" id="349277"/>
    <lineage>
        <taxon>Bacteria</taxon>
        <taxon>Bacillati</taxon>
        <taxon>Actinomycetota</taxon>
        <taxon>Rubrobacteria</taxon>
        <taxon>Rubrobacterales</taxon>
        <taxon>Rubrobacteraceae</taxon>
        <taxon>environmental samples</taxon>
    </lineage>
</organism>
<keyword evidence="2" id="KW-0223">Dioxygenase</keyword>
<evidence type="ECO:0000259" key="1">
    <source>
        <dbReference type="Pfam" id="PF05685"/>
    </source>
</evidence>
<sequence>MTVREVQRLFTIEEYHRMAEAGILHEDDRVELIEEKIIQMAAIGSRHAACVKRLIKLLVREVGDSGVVGAQDRVFSPVAQSPNPILPSFIHVTTSTRRAILLPGTFCY</sequence>
<dbReference type="InterPro" id="IPR012296">
    <property type="entry name" value="Nuclease_put_TT1808"/>
</dbReference>
<evidence type="ECO:0000313" key="2">
    <source>
        <dbReference type="EMBL" id="CAA9463635.1"/>
    </source>
</evidence>
<keyword evidence="2" id="KW-0560">Oxidoreductase</keyword>
<dbReference type="GO" id="GO:0051213">
    <property type="term" value="F:dioxygenase activity"/>
    <property type="evidence" value="ECO:0007669"/>
    <property type="project" value="UniProtKB-KW"/>
</dbReference>
<dbReference type="Gene3D" id="3.90.1570.10">
    <property type="entry name" value="tt1808, chain A"/>
    <property type="match status" value="1"/>
</dbReference>
<dbReference type="InterPro" id="IPR008538">
    <property type="entry name" value="Uma2"/>
</dbReference>
<feature type="domain" description="Putative restriction endonuclease" evidence="1">
    <location>
        <begin position="13"/>
        <end position="80"/>
    </location>
</feature>
<accession>A0A6J4R5T0</accession>
<protein>
    <submittedName>
        <fullName evidence="2">COG1355, Predicted dioxygenase</fullName>
    </submittedName>
</protein>
<gene>
    <name evidence="2" type="ORF">AVDCRST_MAG28-3780</name>
</gene>
<name>A0A6J4R5T0_9ACTN</name>
<dbReference type="EMBL" id="CADCVE010000094">
    <property type="protein sequence ID" value="CAA9463635.1"/>
    <property type="molecule type" value="Genomic_DNA"/>
</dbReference>
<dbReference type="Pfam" id="PF05685">
    <property type="entry name" value="Uma2"/>
    <property type="match status" value="1"/>
</dbReference>
<dbReference type="AlphaFoldDB" id="A0A6J4R5T0"/>
<proteinExistence type="predicted"/>
<reference evidence="2" key="1">
    <citation type="submission" date="2020-02" db="EMBL/GenBank/DDBJ databases">
        <authorList>
            <person name="Meier V. D."/>
        </authorList>
    </citation>
    <scope>NUCLEOTIDE SEQUENCE</scope>
    <source>
        <strain evidence="2">AVDCRST_MAG28</strain>
    </source>
</reference>